<dbReference type="CDD" id="cd10912">
    <property type="entry name" value="PIN_YacP-like"/>
    <property type="match status" value="1"/>
</dbReference>
<gene>
    <name evidence="1" type="ORF">H9901_04105</name>
</gene>
<dbReference type="Pfam" id="PF05991">
    <property type="entry name" value="NYN_YacP"/>
    <property type="match status" value="1"/>
</dbReference>
<dbReference type="PANTHER" id="PTHR34547:SF1">
    <property type="entry name" value="YACP-LIKE NYN DOMAIN PROTEIN"/>
    <property type="match status" value="1"/>
</dbReference>
<evidence type="ECO:0000313" key="1">
    <source>
        <dbReference type="EMBL" id="MBU3851864.1"/>
    </source>
</evidence>
<dbReference type="PANTHER" id="PTHR34547">
    <property type="entry name" value="YACP-LIKE NYN DOMAIN PROTEIN"/>
    <property type="match status" value="1"/>
</dbReference>
<reference evidence="1" key="1">
    <citation type="journal article" date="2021" name="PeerJ">
        <title>Extensive microbial diversity within the chicken gut microbiome revealed by metagenomics and culture.</title>
        <authorList>
            <person name="Gilroy R."/>
            <person name="Ravi A."/>
            <person name="Getino M."/>
            <person name="Pursley I."/>
            <person name="Horton D.L."/>
            <person name="Alikhan N.F."/>
            <person name="Baker D."/>
            <person name="Gharbi K."/>
            <person name="Hall N."/>
            <person name="Watson M."/>
            <person name="Adriaenssens E.M."/>
            <person name="Foster-Nyarko E."/>
            <person name="Jarju S."/>
            <person name="Secka A."/>
            <person name="Antonio M."/>
            <person name="Oren A."/>
            <person name="Chaudhuri R.R."/>
            <person name="La Ragione R."/>
            <person name="Hildebrand F."/>
            <person name="Pallen M.J."/>
        </authorList>
    </citation>
    <scope>NUCLEOTIDE SEQUENCE</scope>
    <source>
        <strain evidence="1">F6-6636</strain>
    </source>
</reference>
<dbReference type="EMBL" id="JAHLFS010000051">
    <property type="protein sequence ID" value="MBU3851864.1"/>
    <property type="molecule type" value="Genomic_DNA"/>
</dbReference>
<sequence length="174" mass="20627">MKKQIMIIDGYNVIGNWPELAQLKEQNQLAKARDRLLEILTEYRRYTEAEITVVFDAMYVPGITQRYDHYNLEVVFTQQDETADSYIEKLASKVNNHLIQLTVVTSDQAEQWTVFSRGALRISSREFGQEIQRVRQEVKNDTKQFRKMNSHYKLQTFSNQQMLLLEKMRDELSK</sequence>
<accession>A0A948WZR1</accession>
<protein>
    <submittedName>
        <fullName evidence="1">NYN domain-containing protein</fullName>
    </submittedName>
</protein>
<dbReference type="InterPro" id="IPR010298">
    <property type="entry name" value="YacP-like"/>
</dbReference>
<name>A0A948WZR1_9LACO</name>
<evidence type="ECO:0000313" key="2">
    <source>
        <dbReference type="Proteomes" id="UP000777303"/>
    </source>
</evidence>
<dbReference type="AlphaFoldDB" id="A0A948WZR1"/>
<proteinExistence type="predicted"/>
<reference evidence="1" key="2">
    <citation type="submission" date="2021-04" db="EMBL/GenBank/DDBJ databases">
        <authorList>
            <person name="Gilroy R."/>
        </authorList>
    </citation>
    <scope>NUCLEOTIDE SEQUENCE</scope>
    <source>
        <strain evidence="1">F6-6636</strain>
    </source>
</reference>
<comment type="caution">
    <text evidence="1">The sequence shown here is derived from an EMBL/GenBank/DDBJ whole genome shotgun (WGS) entry which is preliminary data.</text>
</comment>
<organism evidence="1 2">
    <name type="scientific">Candidatus Paralactobacillus gallistercoris</name>
    <dbReference type="NCBI Taxonomy" id="2838724"/>
    <lineage>
        <taxon>Bacteria</taxon>
        <taxon>Bacillati</taxon>
        <taxon>Bacillota</taxon>
        <taxon>Bacilli</taxon>
        <taxon>Lactobacillales</taxon>
        <taxon>Lactobacillaceae</taxon>
        <taxon>Lactobacillus</taxon>
    </lineage>
</organism>
<dbReference type="Proteomes" id="UP000777303">
    <property type="component" value="Unassembled WGS sequence"/>
</dbReference>